<reference evidence="3" key="1">
    <citation type="submission" date="2023-01" db="EMBL/GenBank/DDBJ databases">
        <title>Whole genome sequence of Paucibacter sp. S2-9 isolated from pond sediment.</title>
        <authorList>
            <person name="Jung J.Y."/>
        </authorList>
    </citation>
    <scope>NUCLEOTIDE SEQUENCE</scope>
    <source>
        <strain evidence="3">S2-9</strain>
    </source>
</reference>
<protein>
    <submittedName>
        <fullName evidence="3">SRPBCC family protein</fullName>
    </submittedName>
</protein>
<dbReference type="CDD" id="cd08894">
    <property type="entry name" value="SRPBCC_CalC_Aha1-like_1"/>
    <property type="match status" value="1"/>
</dbReference>
<dbReference type="RefSeq" id="WP_285234795.1">
    <property type="nucleotide sequence ID" value="NZ_CP116346.1"/>
</dbReference>
<keyword evidence="4" id="KW-1185">Reference proteome</keyword>
<dbReference type="KEGG" id="pais:PFX98_08665"/>
<organism evidence="3 4">
    <name type="scientific">Paucibacter sediminis</name>
    <dbReference type="NCBI Taxonomy" id="3019553"/>
    <lineage>
        <taxon>Bacteria</taxon>
        <taxon>Pseudomonadati</taxon>
        <taxon>Pseudomonadota</taxon>
        <taxon>Betaproteobacteria</taxon>
        <taxon>Burkholderiales</taxon>
        <taxon>Sphaerotilaceae</taxon>
        <taxon>Roseateles</taxon>
    </lineage>
</organism>
<dbReference type="Gene3D" id="3.30.530.20">
    <property type="match status" value="1"/>
</dbReference>
<dbReference type="Pfam" id="PF08327">
    <property type="entry name" value="AHSA1"/>
    <property type="match status" value="1"/>
</dbReference>
<evidence type="ECO:0000259" key="2">
    <source>
        <dbReference type="Pfam" id="PF08327"/>
    </source>
</evidence>
<dbReference type="SUPFAM" id="SSF55961">
    <property type="entry name" value="Bet v1-like"/>
    <property type="match status" value="1"/>
</dbReference>
<accession>A0AA95NG69</accession>
<evidence type="ECO:0000256" key="1">
    <source>
        <dbReference type="ARBA" id="ARBA00006817"/>
    </source>
</evidence>
<name>A0AA95NG69_9BURK</name>
<evidence type="ECO:0000313" key="3">
    <source>
        <dbReference type="EMBL" id="WIT13675.1"/>
    </source>
</evidence>
<sequence>MSIFETSRELAASPAEVFAAFEAPARLARWWGPAGFRNSFDVCEFRPGGAWQFTMHGPDGAKYWNESTFLEIERDRKVVIQHLSAPRFRLTVTLVPKGAATWLAWEQAFEDPAVAEAVRHIVVPANEQNLDRLAAELARDAA</sequence>
<proteinExistence type="inferred from homology"/>
<dbReference type="EMBL" id="CP116346">
    <property type="protein sequence ID" value="WIT13675.1"/>
    <property type="molecule type" value="Genomic_DNA"/>
</dbReference>
<dbReference type="InterPro" id="IPR023393">
    <property type="entry name" value="START-like_dom_sf"/>
</dbReference>
<dbReference type="AlphaFoldDB" id="A0AA95NG69"/>
<comment type="similarity">
    <text evidence="1">Belongs to the AHA1 family.</text>
</comment>
<dbReference type="InterPro" id="IPR013538">
    <property type="entry name" value="ASHA1/2-like_C"/>
</dbReference>
<dbReference type="Proteomes" id="UP001177769">
    <property type="component" value="Chromosome"/>
</dbReference>
<gene>
    <name evidence="3" type="ORF">PFX98_08665</name>
</gene>
<feature type="domain" description="Activator of Hsp90 ATPase homologue 1/2-like C-terminal" evidence="2">
    <location>
        <begin position="12"/>
        <end position="137"/>
    </location>
</feature>
<evidence type="ECO:0000313" key="4">
    <source>
        <dbReference type="Proteomes" id="UP001177769"/>
    </source>
</evidence>